<evidence type="ECO:0000259" key="3">
    <source>
        <dbReference type="PROSITE" id="PS51737"/>
    </source>
</evidence>
<dbReference type="CDD" id="cd00338">
    <property type="entry name" value="Ser_Recombinase"/>
    <property type="match status" value="1"/>
</dbReference>
<evidence type="ECO:0000256" key="1">
    <source>
        <dbReference type="SAM" id="Coils"/>
    </source>
</evidence>
<dbReference type="SMART" id="SM00857">
    <property type="entry name" value="Resolvase"/>
    <property type="match status" value="1"/>
</dbReference>
<dbReference type="PANTHER" id="PTHR30461">
    <property type="entry name" value="DNA-INVERTASE FROM LAMBDOID PROPHAGE"/>
    <property type="match status" value="1"/>
</dbReference>
<proteinExistence type="predicted"/>
<dbReference type="PROSITE" id="PS51737">
    <property type="entry name" value="RECOMBINASE_DNA_BIND"/>
    <property type="match status" value="1"/>
</dbReference>
<dbReference type="InterPro" id="IPR038109">
    <property type="entry name" value="DNA_bind_recomb_sf"/>
</dbReference>
<feature type="domain" description="Recombinase" evidence="3">
    <location>
        <begin position="175"/>
        <end position="307"/>
    </location>
</feature>
<dbReference type="PROSITE" id="PS51736">
    <property type="entry name" value="RECOMBINASES_3"/>
    <property type="match status" value="1"/>
</dbReference>
<evidence type="ECO:0000313" key="5">
    <source>
        <dbReference type="Proteomes" id="UP000663970"/>
    </source>
</evidence>
<reference evidence="4 5" key="1">
    <citation type="submission" date="2020-12" db="EMBL/GenBank/DDBJ databases">
        <title>Oil enriched cultivation method for isolating marine PHA-producing bacteria.</title>
        <authorList>
            <person name="Zheng W."/>
            <person name="Yu S."/>
            <person name="Huang Y."/>
        </authorList>
    </citation>
    <scope>NUCLEOTIDE SEQUENCE [LARGE SCALE GENOMIC DNA]</scope>
    <source>
        <strain evidence="4 5">SY-2-6</strain>
    </source>
</reference>
<dbReference type="SUPFAM" id="SSF53041">
    <property type="entry name" value="Resolvase-like"/>
    <property type="match status" value="1"/>
</dbReference>
<dbReference type="EMBL" id="JAEKJY010000005">
    <property type="protein sequence ID" value="MBN8236818.1"/>
    <property type="molecule type" value="Genomic_DNA"/>
</dbReference>
<dbReference type="InterPro" id="IPR011109">
    <property type="entry name" value="DNA_bind_recombinase_dom"/>
</dbReference>
<dbReference type="RefSeq" id="WP_206935397.1">
    <property type="nucleotide sequence ID" value="NZ_JAEKJY010000005.1"/>
</dbReference>
<keyword evidence="5" id="KW-1185">Reference proteome</keyword>
<evidence type="ECO:0000259" key="2">
    <source>
        <dbReference type="PROSITE" id="PS51736"/>
    </source>
</evidence>
<dbReference type="InterPro" id="IPR050639">
    <property type="entry name" value="SSR_resolvase"/>
</dbReference>
<dbReference type="InterPro" id="IPR006119">
    <property type="entry name" value="Resolv_N"/>
</dbReference>
<dbReference type="Pfam" id="PF13408">
    <property type="entry name" value="Zn_ribbon_recom"/>
    <property type="match status" value="1"/>
</dbReference>
<dbReference type="Gene3D" id="3.40.50.1390">
    <property type="entry name" value="Resolvase, N-terminal catalytic domain"/>
    <property type="match status" value="1"/>
</dbReference>
<protein>
    <submittedName>
        <fullName evidence="4">Recombinase family protein</fullName>
    </submittedName>
</protein>
<dbReference type="Proteomes" id="UP000663970">
    <property type="component" value="Unassembled WGS sequence"/>
</dbReference>
<dbReference type="Pfam" id="PF07508">
    <property type="entry name" value="Recombinase"/>
    <property type="match status" value="1"/>
</dbReference>
<organism evidence="4 5">
    <name type="scientific">Halobacillus kuroshimensis</name>
    <dbReference type="NCBI Taxonomy" id="302481"/>
    <lineage>
        <taxon>Bacteria</taxon>
        <taxon>Bacillati</taxon>
        <taxon>Bacillota</taxon>
        <taxon>Bacilli</taxon>
        <taxon>Bacillales</taxon>
        <taxon>Bacillaceae</taxon>
        <taxon>Halobacillus</taxon>
    </lineage>
</organism>
<gene>
    <name evidence="4" type="ORF">JF544_16285</name>
</gene>
<feature type="domain" description="Resolvase/invertase-type recombinase catalytic" evidence="2">
    <location>
        <begin position="18"/>
        <end position="168"/>
    </location>
</feature>
<dbReference type="Pfam" id="PF00239">
    <property type="entry name" value="Resolvase"/>
    <property type="match status" value="1"/>
</dbReference>
<comment type="caution">
    <text evidence="4">The sequence shown here is derived from an EMBL/GenBank/DDBJ whole genome shotgun (WGS) entry which is preliminary data.</text>
</comment>
<feature type="coiled-coil region" evidence="1">
    <location>
        <begin position="402"/>
        <end position="450"/>
    </location>
</feature>
<dbReference type="PANTHER" id="PTHR30461:SF23">
    <property type="entry name" value="DNA RECOMBINASE-RELATED"/>
    <property type="match status" value="1"/>
</dbReference>
<keyword evidence="1" id="KW-0175">Coiled coil</keyword>
<name>A0ABS3DZP5_9BACI</name>
<dbReference type="InterPro" id="IPR025827">
    <property type="entry name" value="Zn_ribbon_recom_dom"/>
</dbReference>
<dbReference type="Gene3D" id="3.90.1750.20">
    <property type="entry name" value="Putative Large Serine Recombinase, Chain B, Domain 2"/>
    <property type="match status" value="1"/>
</dbReference>
<dbReference type="InterPro" id="IPR036162">
    <property type="entry name" value="Resolvase-like_N_sf"/>
</dbReference>
<sequence>MELYGEKDGETIKYDEYPYLLYVRVSTDKDEQKDSVPNQIDICRYWIEKNNFEWNENSILKDDGLSGTYFLERKAMQLILKKARNREIKMVVFKSIHRLARDLKDALEIKEVLIGHGVRVVTMEENYDSHLEGKNDMKFEMYSMFAAQYPKTLSVSISASLAAKVRRGDHIGKIPFGYDRINHKLVIKEAEAEVIRKIFNWYTKDKIGFKSITNKLNEGVENGTILPPKESSYWGVTSVQRIIKSPIFCGTFILNKYTNIKVDGRKKQIKNPREKWNVFEDHHPAIVSKKQWNEANNKDITKFNTKISEWNEFRGLMKCSECGSNIVTMVSYKRRKSDDHKTTFRYLKCSAYRRGGKAACVNHTPITYEDFREFILNSLIKKWNQVELDFENNLGKNTKSLISNLNQQKIQLEKKKNRLVDMYLNEMLDKEDYLKRKSGFEIEIEKVENELYLNSSIEHKQVQIRTVKEAFSSLKKTDQDLTSVFKEIIDNISIAQNGEIEITYRIDPSL</sequence>
<accession>A0ABS3DZP5</accession>
<evidence type="ECO:0000313" key="4">
    <source>
        <dbReference type="EMBL" id="MBN8236818.1"/>
    </source>
</evidence>